<dbReference type="InterPro" id="IPR021109">
    <property type="entry name" value="Peptidase_aspartic_dom_sf"/>
</dbReference>
<dbReference type="Gene3D" id="2.40.70.10">
    <property type="entry name" value="Acid Proteases"/>
    <property type="match status" value="2"/>
</dbReference>
<feature type="domain" description="PDZ" evidence="1">
    <location>
        <begin position="314"/>
        <end position="373"/>
    </location>
</feature>
<reference evidence="2" key="2">
    <citation type="journal article" date="2024" name="Antonie Van Leeuwenhoek">
        <title>Roseihalotalea indica gen. nov., sp. nov., a halophilic Bacteroidetes from mesopelagic Southwest Indian Ocean with higher carbohydrate metabolic potential.</title>
        <authorList>
            <person name="Chen B."/>
            <person name="Zhang M."/>
            <person name="Lin D."/>
            <person name="Ye J."/>
            <person name="Tang K."/>
        </authorList>
    </citation>
    <scope>NUCLEOTIDE SEQUENCE</scope>
    <source>
        <strain evidence="2">TK19036</strain>
    </source>
</reference>
<proteinExistence type="predicted"/>
<dbReference type="GO" id="GO:0006508">
    <property type="term" value="P:proteolysis"/>
    <property type="evidence" value="ECO:0007669"/>
    <property type="project" value="UniProtKB-KW"/>
</dbReference>
<sequence>MSNFVRTVCLIIGLSLTISPVMAQVFHRGFHMTNNRTKRVSIPFELQSNLVIIPVRINDGEELKFILDTGVRTAILTSGLYVEGVPDVNDRMISLMGAGNEGEVSAYVSNGISFDLPEGVAAEGNAMLVLKEDYLRLDSYLGTRVHGILGYEIFSRFVVEIDYMRQQIVLHKPEYFRPRRRFTKIPISIEDTKPYIDGVKLSVNDSTKVDVKLMIDTGASHSLMLNTASNDSITVPDPHLSGYLGRGLSGDIFGHMARVSELSIKEFTLNGVISSFPEEGEFLQVAHSRAEHNGNIGGSVLKRFRVIFDYANETMYLHKNRYYRKPFDYNMSGMELIAVGPLLETFLVSKVIKNSPAQEAGIQEGDMVISVNGLRFPELNLGLFSTIMSRRPGKRVRMKIYRNGIMFKKKFRLERIL</sequence>
<dbReference type="Pfam" id="PF17820">
    <property type="entry name" value="PDZ_6"/>
    <property type="match status" value="1"/>
</dbReference>
<dbReference type="Gene3D" id="2.30.42.10">
    <property type="match status" value="1"/>
</dbReference>
<accession>A0AA49GP93</accession>
<keyword evidence="2" id="KW-0378">Hydrolase</keyword>
<dbReference type="InterPro" id="IPR041489">
    <property type="entry name" value="PDZ_6"/>
</dbReference>
<dbReference type="GO" id="GO:0008233">
    <property type="term" value="F:peptidase activity"/>
    <property type="evidence" value="ECO:0007669"/>
    <property type="project" value="UniProtKB-KW"/>
</dbReference>
<name>A0AA49GP93_9BACT</name>
<dbReference type="InterPro" id="IPR001478">
    <property type="entry name" value="PDZ"/>
</dbReference>
<evidence type="ECO:0000259" key="1">
    <source>
        <dbReference type="PROSITE" id="PS50106"/>
    </source>
</evidence>
<gene>
    <name evidence="2" type="ORF">K4G66_04250</name>
</gene>
<dbReference type="Pfam" id="PF13650">
    <property type="entry name" value="Asp_protease_2"/>
    <property type="match status" value="1"/>
</dbReference>
<keyword evidence="2" id="KW-0645">Protease</keyword>
<dbReference type="InterPro" id="IPR036034">
    <property type="entry name" value="PDZ_sf"/>
</dbReference>
<dbReference type="PROSITE" id="PS50106">
    <property type="entry name" value="PDZ"/>
    <property type="match status" value="1"/>
</dbReference>
<organism evidence="2">
    <name type="scientific">Roseihalotalea indica</name>
    <dbReference type="NCBI Taxonomy" id="2867963"/>
    <lineage>
        <taxon>Bacteria</taxon>
        <taxon>Pseudomonadati</taxon>
        <taxon>Bacteroidota</taxon>
        <taxon>Cytophagia</taxon>
        <taxon>Cytophagales</taxon>
        <taxon>Catalimonadaceae</taxon>
        <taxon>Roseihalotalea</taxon>
    </lineage>
</organism>
<dbReference type="EMBL" id="CP120682">
    <property type="protein sequence ID" value="WKN37918.1"/>
    <property type="molecule type" value="Genomic_DNA"/>
</dbReference>
<dbReference type="AlphaFoldDB" id="A0AA49GP93"/>
<evidence type="ECO:0000313" key="2">
    <source>
        <dbReference type="EMBL" id="WKN37918.1"/>
    </source>
</evidence>
<protein>
    <submittedName>
        <fullName evidence="2">Aspartyl protease family protein</fullName>
    </submittedName>
</protein>
<dbReference type="SMART" id="SM00228">
    <property type="entry name" value="PDZ"/>
    <property type="match status" value="1"/>
</dbReference>
<reference evidence="2" key="1">
    <citation type="journal article" date="2023" name="Comput. Struct. Biotechnol. J.">
        <title>Discovery of a novel marine Bacteroidetes with a rich repertoire of carbohydrate-active enzymes.</title>
        <authorList>
            <person name="Chen B."/>
            <person name="Liu G."/>
            <person name="Chen Q."/>
            <person name="Wang H."/>
            <person name="Liu L."/>
            <person name="Tang K."/>
        </authorList>
    </citation>
    <scope>NUCLEOTIDE SEQUENCE</scope>
    <source>
        <strain evidence="2">TK19036</strain>
    </source>
</reference>
<dbReference type="SUPFAM" id="SSF50156">
    <property type="entry name" value="PDZ domain-like"/>
    <property type="match status" value="1"/>
</dbReference>